<dbReference type="RefSeq" id="XP_022109716.1">
    <property type="nucleotide sequence ID" value="XM_022254024.1"/>
</dbReference>
<dbReference type="SMART" id="SM00276">
    <property type="entry name" value="GLECT"/>
    <property type="match status" value="1"/>
</dbReference>
<feature type="domain" description="Galectin" evidence="4">
    <location>
        <begin position="14"/>
        <end position="148"/>
    </location>
</feature>
<evidence type="ECO:0000256" key="2">
    <source>
        <dbReference type="ARBA" id="ARBA00022737"/>
    </source>
</evidence>
<evidence type="ECO:0000256" key="1">
    <source>
        <dbReference type="ARBA" id="ARBA00022734"/>
    </source>
</evidence>
<dbReference type="FunFam" id="2.60.120.200:FF:000124">
    <property type="entry name" value="Galectin-4"/>
    <property type="match status" value="1"/>
</dbReference>
<evidence type="ECO:0000313" key="5">
    <source>
        <dbReference type="Proteomes" id="UP000694845"/>
    </source>
</evidence>
<dbReference type="PANTHER" id="PTHR11346:SF176">
    <property type="entry name" value="32 KDA BETA-GALACTOSIDE-BINDING LECTIN LEC-3"/>
    <property type="match status" value="1"/>
</dbReference>
<keyword evidence="2" id="KW-0677">Repeat</keyword>
<dbReference type="InterPro" id="IPR001079">
    <property type="entry name" value="Galectin_CRD"/>
</dbReference>
<evidence type="ECO:0000256" key="3">
    <source>
        <dbReference type="RuleBase" id="RU102079"/>
    </source>
</evidence>
<evidence type="ECO:0000259" key="4">
    <source>
        <dbReference type="PROSITE" id="PS51304"/>
    </source>
</evidence>
<sequence>MRLCCYRRSLPLPYLDTIPGGMRQGKNIVVKVTIKPNPTSFQINLQCGMCNNPRSDIAFHFNPRFNEQAISMNTLRDTKWDATDQRHGTNFPFHPNGAYEIMFQCEQHQFKVALNGSHLLDFKHRLPFQNISALAVDGDCVVTEINYQ</sequence>
<evidence type="ECO:0000313" key="6">
    <source>
        <dbReference type="RefSeq" id="XP_022109716.1"/>
    </source>
</evidence>
<dbReference type="Proteomes" id="UP000694845">
    <property type="component" value="Unplaced"/>
</dbReference>
<dbReference type="InterPro" id="IPR044156">
    <property type="entry name" value="Galectin-like"/>
</dbReference>
<organism evidence="5 6">
    <name type="scientific">Acanthaster planci</name>
    <name type="common">Crown-of-thorns starfish</name>
    <dbReference type="NCBI Taxonomy" id="133434"/>
    <lineage>
        <taxon>Eukaryota</taxon>
        <taxon>Metazoa</taxon>
        <taxon>Echinodermata</taxon>
        <taxon>Eleutherozoa</taxon>
        <taxon>Asterozoa</taxon>
        <taxon>Asteroidea</taxon>
        <taxon>Valvatacea</taxon>
        <taxon>Valvatida</taxon>
        <taxon>Acanthasteridae</taxon>
        <taxon>Acanthaster</taxon>
    </lineage>
</organism>
<keyword evidence="5" id="KW-1185">Reference proteome</keyword>
<dbReference type="GO" id="GO:0030246">
    <property type="term" value="F:carbohydrate binding"/>
    <property type="evidence" value="ECO:0007669"/>
    <property type="project" value="UniProtKB-UniRule"/>
</dbReference>
<name>A0A8B8A1I4_ACAPL</name>
<accession>A0A8B8A1I4</accession>
<dbReference type="GeneID" id="110989550"/>
<dbReference type="PROSITE" id="PS51304">
    <property type="entry name" value="GALECTIN"/>
    <property type="match status" value="1"/>
</dbReference>
<dbReference type="InterPro" id="IPR013320">
    <property type="entry name" value="ConA-like_dom_sf"/>
</dbReference>
<dbReference type="OrthoDB" id="6251307at2759"/>
<dbReference type="PANTHER" id="PTHR11346">
    <property type="entry name" value="GALECTIN"/>
    <property type="match status" value="1"/>
</dbReference>
<proteinExistence type="predicted"/>
<dbReference type="SMART" id="SM00908">
    <property type="entry name" value="Gal-bind_lectin"/>
    <property type="match status" value="1"/>
</dbReference>
<gene>
    <name evidence="6" type="primary">LOC110989550</name>
</gene>
<dbReference type="CDD" id="cd00070">
    <property type="entry name" value="GLECT"/>
    <property type="match status" value="1"/>
</dbReference>
<reference evidence="6" key="1">
    <citation type="submission" date="2025-08" db="UniProtKB">
        <authorList>
            <consortium name="RefSeq"/>
        </authorList>
    </citation>
    <scope>IDENTIFICATION</scope>
</reference>
<dbReference type="Pfam" id="PF00337">
    <property type="entry name" value="Gal-bind_lectin"/>
    <property type="match status" value="1"/>
</dbReference>
<keyword evidence="1 3" id="KW-0430">Lectin</keyword>
<protein>
    <recommendedName>
        <fullName evidence="3">Galectin</fullName>
    </recommendedName>
</protein>
<dbReference type="SUPFAM" id="SSF49899">
    <property type="entry name" value="Concanavalin A-like lectins/glucanases"/>
    <property type="match status" value="1"/>
</dbReference>
<dbReference type="KEGG" id="aplc:110989550"/>
<dbReference type="AlphaFoldDB" id="A0A8B8A1I4"/>
<dbReference type="Gene3D" id="2.60.120.200">
    <property type="match status" value="1"/>
</dbReference>